<dbReference type="PANTHER" id="PTHR45827">
    <property type="entry name" value="SORTING NEXIN"/>
    <property type="match status" value="1"/>
</dbReference>
<dbReference type="SMART" id="SM00326">
    <property type="entry name" value="SH3"/>
    <property type="match status" value="1"/>
</dbReference>
<dbReference type="GO" id="GO:0031410">
    <property type="term" value="C:cytoplasmic vesicle"/>
    <property type="evidence" value="ECO:0007669"/>
    <property type="project" value="TreeGrafter"/>
</dbReference>
<dbReference type="GO" id="GO:0006897">
    <property type="term" value="P:endocytosis"/>
    <property type="evidence" value="ECO:0007669"/>
    <property type="project" value="TreeGrafter"/>
</dbReference>
<dbReference type="SUPFAM" id="SSF64268">
    <property type="entry name" value="PX domain"/>
    <property type="match status" value="1"/>
</dbReference>
<organism evidence="6 7">
    <name type="scientific">Agaricus bisporus var. burnettii</name>
    <dbReference type="NCBI Taxonomy" id="192524"/>
    <lineage>
        <taxon>Eukaryota</taxon>
        <taxon>Fungi</taxon>
        <taxon>Dikarya</taxon>
        <taxon>Basidiomycota</taxon>
        <taxon>Agaricomycotina</taxon>
        <taxon>Agaricomycetes</taxon>
        <taxon>Agaricomycetidae</taxon>
        <taxon>Agaricales</taxon>
        <taxon>Agaricineae</taxon>
        <taxon>Agaricaceae</taxon>
        <taxon>Agaricus</taxon>
    </lineage>
</organism>
<gene>
    <name evidence="6" type="ORF">Agabi119p4_8041</name>
</gene>
<dbReference type="EMBL" id="JABXXO010000011">
    <property type="protein sequence ID" value="KAF7763504.1"/>
    <property type="molecule type" value="Genomic_DNA"/>
</dbReference>
<dbReference type="Pfam" id="PF00787">
    <property type="entry name" value="PX"/>
    <property type="match status" value="1"/>
</dbReference>
<evidence type="ECO:0000313" key="6">
    <source>
        <dbReference type="EMBL" id="KAF7763504.1"/>
    </source>
</evidence>
<dbReference type="PROSITE" id="PS50195">
    <property type="entry name" value="PX"/>
    <property type="match status" value="1"/>
</dbReference>
<dbReference type="InterPro" id="IPR001683">
    <property type="entry name" value="PX_dom"/>
</dbReference>
<dbReference type="Pfam" id="PF10456">
    <property type="entry name" value="BAR_3_WASP_bdg"/>
    <property type="match status" value="1"/>
</dbReference>
<evidence type="ECO:0008006" key="8">
    <source>
        <dbReference type="Google" id="ProtNLM"/>
    </source>
</evidence>
<accession>A0A8H7C6F2</accession>
<dbReference type="SMART" id="SM00312">
    <property type="entry name" value="PX"/>
    <property type="match status" value="1"/>
</dbReference>
<dbReference type="AlphaFoldDB" id="A0A8H7C6F2"/>
<dbReference type="Gene3D" id="3.30.1520.10">
    <property type="entry name" value="Phox-like domain"/>
    <property type="match status" value="1"/>
</dbReference>
<dbReference type="PROSITE" id="PS50002">
    <property type="entry name" value="SH3"/>
    <property type="match status" value="1"/>
</dbReference>
<evidence type="ECO:0000259" key="5">
    <source>
        <dbReference type="PROSITE" id="PS50195"/>
    </source>
</evidence>
<evidence type="ECO:0000256" key="2">
    <source>
        <dbReference type="PROSITE-ProRule" id="PRU00192"/>
    </source>
</evidence>
<proteinExistence type="predicted"/>
<name>A0A8H7C6F2_AGABI</name>
<dbReference type="Proteomes" id="UP000629468">
    <property type="component" value="Unassembled WGS sequence"/>
</dbReference>
<evidence type="ECO:0000313" key="7">
    <source>
        <dbReference type="Proteomes" id="UP000629468"/>
    </source>
</evidence>
<dbReference type="Gene3D" id="2.30.30.40">
    <property type="entry name" value="SH3 Domains"/>
    <property type="match status" value="1"/>
</dbReference>
<dbReference type="InterPro" id="IPR001452">
    <property type="entry name" value="SH3_domain"/>
</dbReference>
<dbReference type="InterPro" id="IPR036028">
    <property type="entry name" value="SH3-like_dom_sf"/>
</dbReference>
<feature type="domain" description="SH3" evidence="4">
    <location>
        <begin position="28"/>
        <end position="92"/>
    </location>
</feature>
<dbReference type="InterPro" id="IPR036871">
    <property type="entry name" value="PX_dom_sf"/>
</dbReference>
<feature type="compositionally biased region" description="Polar residues" evidence="3">
    <location>
        <begin position="154"/>
        <end position="173"/>
    </location>
</feature>
<dbReference type="Gene3D" id="1.20.1270.60">
    <property type="entry name" value="Arfaptin homology (AH) domain/BAR domain"/>
    <property type="match status" value="1"/>
</dbReference>
<dbReference type="InterPro" id="IPR019497">
    <property type="entry name" value="Sorting_nexin_WASP-bd-dom"/>
</dbReference>
<keyword evidence="1 2" id="KW-0728">SH3 domain</keyword>
<dbReference type="SUPFAM" id="SSF50044">
    <property type="entry name" value="SH3-domain"/>
    <property type="match status" value="1"/>
</dbReference>
<feature type="region of interest" description="Disordered" evidence="3">
    <location>
        <begin position="459"/>
        <end position="479"/>
    </location>
</feature>
<dbReference type="GO" id="GO:0035091">
    <property type="term" value="F:phosphatidylinositol binding"/>
    <property type="evidence" value="ECO:0007669"/>
    <property type="project" value="InterPro"/>
</dbReference>
<dbReference type="InterPro" id="IPR027267">
    <property type="entry name" value="AH/BAR_dom_sf"/>
</dbReference>
<protein>
    <recommendedName>
        <fullName evidence="8">PX domain-containing protein</fullName>
    </recommendedName>
</protein>
<reference evidence="6 7" key="1">
    <citation type="journal article" name="Sci. Rep.">
        <title>Telomere-to-telomere assembled and centromere annotated genomes of the two main subspecies of the button mushroom Agaricus bisporus reveal especially polymorphic chromosome ends.</title>
        <authorList>
            <person name="Sonnenberg A.S.M."/>
            <person name="Sedaghat-Telgerd N."/>
            <person name="Lavrijssen B."/>
            <person name="Ohm R.A."/>
            <person name="Hendrickx P.M."/>
            <person name="Scholtmeijer K."/>
            <person name="Baars J.J.P."/>
            <person name="van Peer A."/>
        </authorList>
    </citation>
    <scope>NUCLEOTIDE SEQUENCE [LARGE SCALE GENOMIC DNA]</scope>
    <source>
        <strain evidence="6 7">H119_p4</strain>
    </source>
</reference>
<dbReference type="GO" id="GO:0097320">
    <property type="term" value="P:plasma membrane tubulation"/>
    <property type="evidence" value="ECO:0007669"/>
    <property type="project" value="TreeGrafter"/>
</dbReference>
<dbReference type="PANTHER" id="PTHR45827:SF1">
    <property type="entry name" value="SORTING NEXIN"/>
    <property type="match status" value="1"/>
</dbReference>
<feature type="domain" description="PX" evidence="5">
    <location>
        <begin position="210"/>
        <end position="369"/>
    </location>
</feature>
<evidence type="ECO:0000256" key="1">
    <source>
        <dbReference type="ARBA" id="ARBA00022443"/>
    </source>
</evidence>
<dbReference type="GO" id="GO:0005886">
    <property type="term" value="C:plasma membrane"/>
    <property type="evidence" value="ECO:0007669"/>
    <property type="project" value="TreeGrafter"/>
</dbReference>
<evidence type="ECO:0000259" key="4">
    <source>
        <dbReference type="PROSITE" id="PS50002"/>
    </source>
</evidence>
<comment type="caution">
    <text evidence="6">The sequence shown here is derived from an EMBL/GenBank/DDBJ whole genome shotgun (WGS) entry which is preliminary data.</text>
</comment>
<sequence length="772" mass="86876">MDNDFDAGINSSTAWTEALDGLYDEEQEHIKQARALYAFEGKPEYRELTVEAGDDLEVIRETLPDGWSLVRALNEESSVGLLPRTYYTFTSDFVSCPETDNITPRPSPKHSHSSLPVIEPQNTGDWFRQNLLGGKSLNRFSYFVTSGAEDWILNGTTSEPTATPTHSRSNTNIDESDDLTTSSNSSSKYPSEADKHYIDTGPVWKSKIPPFKILVHSPSKRSSVLSGAYTVYNITSLFNPSDPYDPPPSSHHNRLHSDFIPRSLTRLDPHTSHAEGEEDGLDMQPESVQRITVQRRFSQFVVLHTTLCRRLPGIALPPLPEKQYSGRFNDDFVEARRGDLERYINKIVRHPIARYADIVTFFLSCDNDFEWRKLLPQYTNISKSRFPFYSEIYHPAFNIDFEDASIASSTFSTHIRAVSRSVQGLRSMFTKVRESRLDIARTERGFGYALLGMITRPQEDRGLQRDEEEDESERNDYSGRGVVNKDGAWCWRENCKECVNLTKGLKKFSEALHFIADLYDDHARRTQFATHESLKSMAHPDLMYQDVILMHDATLLRYKDALTDTSDDKAKAEQLASRCETVLNTTMAEIDEYHTQKVEDFERMAKEHLDGEIRLYEQILARLHCARRNFDDVHKQTDTTESNNPIAPSPITPSMYTLNLFTRPSSPPSSPKHFLPTTSKSISTSHTFIPSSSPPFSPLSSPTPLGIGEILIPPLPQPTPHIFDSSSMSNSTPTGVMAKSMRDVSSVVKDGVDVVVGVVEGAVHGATGGVGR</sequence>
<dbReference type="GO" id="GO:0016197">
    <property type="term" value="P:endosomal transport"/>
    <property type="evidence" value="ECO:0007669"/>
    <property type="project" value="TreeGrafter"/>
</dbReference>
<feature type="region of interest" description="Disordered" evidence="3">
    <location>
        <begin position="153"/>
        <end position="193"/>
    </location>
</feature>
<evidence type="ECO:0000256" key="3">
    <source>
        <dbReference type="SAM" id="MobiDB-lite"/>
    </source>
</evidence>